<dbReference type="InterPro" id="IPR012337">
    <property type="entry name" value="RNaseH-like_sf"/>
</dbReference>
<dbReference type="InterPro" id="IPR026960">
    <property type="entry name" value="RVT-Znf"/>
</dbReference>
<accession>A0AAE0B911</accession>
<dbReference type="PANTHER" id="PTHR47074">
    <property type="entry name" value="BNAC02G40300D PROTEIN"/>
    <property type="match status" value="1"/>
</dbReference>
<reference evidence="3" key="1">
    <citation type="journal article" date="2023" name="Plant J.">
        <title>Genome sequences and population genomics provide insights into the demographic history, inbreeding, and mutation load of two 'living fossil' tree species of Dipteronia.</title>
        <authorList>
            <person name="Feng Y."/>
            <person name="Comes H.P."/>
            <person name="Chen J."/>
            <person name="Zhu S."/>
            <person name="Lu R."/>
            <person name="Zhang X."/>
            <person name="Li P."/>
            <person name="Qiu J."/>
            <person name="Olsen K.M."/>
            <person name="Qiu Y."/>
        </authorList>
    </citation>
    <scope>NUCLEOTIDE SEQUENCE</scope>
    <source>
        <strain evidence="3">NBL</strain>
    </source>
</reference>
<dbReference type="GO" id="GO:0004523">
    <property type="term" value="F:RNA-DNA hybrid ribonuclease activity"/>
    <property type="evidence" value="ECO:0007669"/>
    <property type="project" value="InterPro"/>
</dbReference>
<organism evidence="3 4">
    <name type="scientific">Dipteronia sinensis</name>
    <dbReference type="NCBI Taxonomy" id="43782"/>
    <lineage>
        <taxon>Eukaryota</taxon>
        <taxon>Viridiplantae</taxon>
        <taxon>Streptophyta</taxon>
        <taxon>Embryophyta</taxon>
        <taxon>Tracheophyta</taxon>
        <taxon>Spermatophyta</taxon>
        <taxon>Magnoliopsida</taxon>
        <taxon>eudicotyledons</taxon>
        <taxon>Gunneridae</taxon>
        <taxon>Pentapetalae</taxon>
        <taxon>rosids</taxon>
        <taxon>malvids</taxon>
        <taxon>Sapindales</taxon>
        <taxon>Sapindaceae</taxon>
        <taxon>Hippocastanoideae</taxon>
        <taxon>Acereae</taxon>
        <taxon>Dipteronia</taxon>
    </lineage>
</organism>
<protein>
    <recommendedName>
        <fullName evidence="5">Reverse transcriptase zinc-binding domain-containing protein</fullName>
    </recommendedName>
</protein>
<comment type="caution">
    <text evidence="3">The sequence shown here is derived from an EMBL/GenBank/DDBJ whole genome shotgun (WGS) entry which is preliminary data.</text>
</comment>
<dbReference type="Pfam" id="PF13456">
    <property type="entry name" value="RVT_3"/>
    <property type="match status" value="1"/>
</dbReference>
<proteinExistence type="predicted"/>
<dbReference type="Proteomes" id="UP001281410">
    <property type="component" value="Unassembled WGS sequence"/>
</dbReference>
<dbReference type="AlphaFoldDB" id="A0AAE0B911"/>
<feature type="domain" description="RNase H type-1" evidence="1">
    <location>
        <begin position="254"/>
        <end position="321"/>
    </location>
</feature>
<evidence type="ECO:0000313" key="4">
    <source>
        <dbReference type="Proteomes" id="UP001281410"/>
    </source>
</evidence>
<dbReference type="GO" id="GO:0003676">
    <property type="term" value="F:nucleic acid binding"/>
    <property type="evidence" value="ECO:0007669"/>
    <property type="project" value="InterPro"/>
</dbReference>
<gene>
    <name evidence="3" type="ORF">Dsin_003484</name>
</gene>
<evidence type="ECO:0000259" key="1">
    <source>
        <dbReference type="Pfam" id="PF13456"/>
    </source>
</evidence>
<name>A0AAE0B911_9ROSI</name>
<keyword evidence="4" id="KW-1185">Reference proteome</keyword>
<feature type="domain" description="Reverse transcriptase zinc-binding" evidence="2">
    <location>
        <begin position="77"/>
        <end position="147"/>
    </location>
</feature>
<dbReference type="PANTHER" id="PTHR47074:SF11">
    <property type="entry name" value="REVERSE TRANSCRIPTASE-LIKE PROTEIN"/>
    <property type="match status" value="1"/>
</dbReference>
<dbReference type="Pfam" id="PF13966">
    <property type="entry name" value="zf-RVT"/>
    <property type="match status" value="1"/>
</dbReference>
<evidence type="ECO:0000259" key="2">
    <source>
        <dbReference type="Pfam" id="PF13966"/>
    </source>
</evidence>
<dbReference type="SUPFAM" id="SSF53098">
    <property type="entry name" value="Ribonuclease H-like"/>
    <property type="match status" value="1"/>
</dbReference>
<evidence type="ECO:0008006" key="5">
    <source>
        <dbReference type="Google" id="ProtNLM"/>
    </source>
</evidence>
<dbReference type="EMBL" id="JANJYJ010000001">
    <property type="protein sequence ID" value="KAK3231603.1"/>
    <property type="molecule type" value="Genomic_DNA"/>
</dbReference>
<dbReference type="InterPro" id="IPR002156">
    <property type="entry name" value="RNaseH_domain"/>
</dbReference>
<dbReference type="InterPro" id="IPR052929">
    <property type="entry name" value="RNase_H-like_EbsB-rel"/>
</dbReference>
<sequence>MIISLRFLSPSGGWNNTLIEQSFTKEDVVAIQSIPIGSRSCGDSLVWHNEETGAFNVKSGYWVARNMVVQASSSNSASSINTDWWKRLWNLKIPQKIKKFIWKGCFDWIPTMYNLCLRRIPVVDICPLCNKVSKTTLHTLWDCKIFKHARKQWIPSNTQIRGQYKNFFDLLDCSSSLGEEDLEVFCTIVWRVWSLRNAKTHGAPYTDVCDVFVWTKCFLLEYKECNMGVAKNRSMVSRRNVLWSPPSPGFFKVNCDAAIDVRGGRIGFGLVIRDSTGGVMASSSQVMAGYFNAQAAEAIAILRGIQFSKDSGLYLCYVESDL</sequence>
<evidence type="ECO:0000313" key="3">
    <source>
        <dbReference type="EMBL" id="KAK3231603.1"/>
    </source>
</evidence>